<evidence type="ECO:0000256" key="7">
    <source>
        <dbReference type="RuleBase" id="RU003738"/>
    </source>
</evidence>
<dbReference type="PRINTS" id="PR01181">
    <property type="entry name" value="DAPDCRBXLASE"/>
</dbReference>
<dbReference type="Proteomes" id="UP001524547">
    <property type="component" value="Unassembled WGS sequence"/>
</dbReference>
<feature type="binding site" evidence="5">
    <location>
        <position position="403"/>
    </location>
    <ligand>
        <name>substrate</name>
    </ligand>
</feature>
<feature type="binding site" evidence="5">
    <location>
        <position position="375"/>
    </location>
    <ligand>
        <name>substrate</name>
    </ligand>
</feature>
<dbReference type="NCBIfam" id="TIGR01048">
    <property type="entry name" value="lysA"/>
    <property type="match status" value="1"/>
</dbReference>
<gene>
    <name evidence="5 9" type="primary">lysA</name>
    <name evidence="9" type="ORF">NFI88_10250</name>
</gene>
<dbReference type="SUPFAM" id="SSF50621">
    <property type="entry name" value="Alanine racemase C-terminal domain-like"/>
    <property type="match status" value="1"/>
</dbReference>
<keyword evidence="2 5" id="KW-0210">Decarboxylase</keyword>
<dbReference type="HAMAP" id="MF_02120">
    <property type="entry name" value="LysA"/>
    <property type="match status" value="1"/>
</dbReference>
<name>A0ABT1VYF0_9PROT</name>
<keyword evidence="5" id="KW-0028">Amino-acid biosynthesis</keyword>
<organism evidence="9 10">
    <name type="scientific">Rhizosaccharibacter radicis</name>
    <dbReference type="NCBI Taxonomy" id="2782605"/>
    <lineage>
        <taxon>Bacteria</taxon>
        <taxon>Pseudomonadati</taxon>
        <taxon>Pseudomonadota</taxon>
        <taxon>Alphaproteobacteria</taxon>
        <taxon>Acetobacterales</taxon>
        <taxon>Acetobacteraceae</taxon>
        <taxon>Rhizosaccharibacter</taxon>
    </lineage>
</organism>
<evidence type="ECO:0000259" key="8">
    <source>
        <dbReference type="Pfam" id="PF02784"/>
    </source>
</evidence>
<keyword evidence="3 5" id="KW-0663">Pyridoxal phosphate</keyword>
<keyword evidence="4 5" id="KW-0456">Lyase</keyword>
<dbReference type="InterPro" id="IPR000183">
    <property type="entry name" value="Orn/DAP/Arg_de-COase"/>
</dbReference>
<proteinExistence type="inferred from homology"/>
<feature type="binding site" evidence="5">
    <location>
        <position position="306"/>
    </location>
    <ligand>
        <name>substrate</name>
    </ligand>
</feature>
<sequence length="452" mass="47567">MPTIITDSAAEDAVPTHDPSVAELIAARPSLRMHALDGLMFEGVRLDAIAQDLGTPCWVMGAGTVRARLRRLREAAAEAALPLGIHYAVKANDHLAVLSLLRAEGVGADVVSGGELARSTAVGFDPRQVVFSGVGKTPDELRAALGAGIGQINVESAEELDQLSALATTMGRAARVALRINPDVDAGTHAKITTGLADNKFGIAYADAPALFRRAASLPGIEPVGFAVHIGSQITEASPFRSAYRRMADLVRSVRADGLPVSVLDCGGGLGISYRDGPEGSPRTWFAAIRQELGDLDLRLMIEPGRWLVGPAGLLLASVLLVKRTAGAPFLVLDAAMNDLLRPSLYEAWHGIVPLSPRAALASRQPTNIVGPVCETGDSFATDRLLPPLAPGMRVAILDAGAYGAVMSSTYNARPLAAQAMLDGERWQTIRERQPVPALWAGETVPSWCAAP</sequence>
<evidence type="ECO:0000313" key="10">
    <source>
        <dbReference type="Proteomes" id="UP001524547"/>
    </source>
</evidence>
<accession>A0ABT1VYF0</accession>
<dbReference type="Pfam" id="PF02784">
    <property type="entry name" value="Orn_Arg_deC_N"/>
    <property type="match status" value="1"/>
</dbReference>
<comment type="similarity">
    <text evidence="5">Belongs to the Orn/Lys/Arg decarboxylase class-II family. LysA subfamily.</text>
</comment>
<dbReference type="Gene3D" id="3.20.20.10">
    <property type="entry name" value="Alanine racemase"/>
    <property type="match status" value="1"/>
</dbReference>
<comment type="caution">
    <text evidence="9">The sequence shown here is derived from an EMBL/GenBank/DDBJ whole genome shotgun (WGS) entry which is preliminary data.</text>
</comment>
<dbReference type="InterPro" id="IPR022657">
    <property type="entry name" value="De-COase2_CS"/>
</dbReference>
<dbReference type="PROSITE" id="PS00878">
    <property type="entry name" value="ODR_DC_2_1"/>
    <property type="match status" value="1"/>
</dbReference>
<comment type="pathway">
    <text evidence="5 7">Amino-acid biosynthesis; L-lysine biosynthesis via DAP pathway; L-lysine from DL-2,6-diaminopimelate: step 1/1.</text>
</comment>
<dbReference type="InterPro" id="IPR022653">
    <property type="entry name" value="De-COase2_pyr-phos_BS"/>
</dbReference>
<dbReference type="RefSeq" id="WP_422919971.1">
    <property type="nucleotide sequence ID" value="NZ_JAMZEJ010000006.1"/>
</dbReference>
<feature type="domain" description="Orn/DAP/Arg decarboxylase 2 N-terminal" evidence="8">
    <location>
        <begin position="67"/>
        <end position="309"/>
    </location>
</feature>
<evidence type="ECO:0000256" key="3">
    <source>
        <dbReference type="ARBA" id="ARBA00022898"/>
    </source>
</evidence>
<dbReference type="PANTHER" id="PTHR43727">
    <property type="entry name" value="DIAMINOPIMELATE DECARBOXYLASE"/>
    <property type="match status" value="1"/>
</dbReference>
<keyword evidence="10" id="KW-1185">Reference proteome</keyword>
<feature type="binding site" evidence="5">
    <location>
        <begin position="303"/>
        <end position="306"/>
    </location>
    <ligand>
        <name>pyridoxal 5'-phosphate</name>
        <dbReference type="ChEBI" id="CHEBI:597326"/>
    </ligand>
</feature>
<comment type="function">
    <text evidence="5">Specifically catalyzes the decarboxylation of meso-diaminopimelate (meso-DAP) to L-lysine.</text>
</comment>
<dbReference type="GO" id="GO:0008836">
    <property type="term" value="F:diaminopimelate decarboxylase activity"/>
    <property type="evidence" value="ECO:0007669"/>
    <property type="project" value="UniProtKB-EC"/>
</dbReference>
<dbReference type="EMBL" id="JAMZEJ010000006">
    <property type="protein sequence ID" value="MCQ8241220.1"/>
    <property type="molecule type" value="Genomic_DNA"/>
</dbReference>
<evidence type="ECO:0000313" key="9">
    <source>
        <dbReference type="EMBL" id="MCQ8241220.1"/>
    </source>
</evidence>
<evidence type="ECO:0000256" key="6">
    <source>
        <dbReference type="NCBIfam" id="TIGR01048"/>
    </source>
</evidence>
<feature type="binding site" evidence="5">
    <location>
        <position position="269"/>
    </location>
    <ligand>
        <name>pyridoxal 5'-phosphate</name>
        <dbReference type="ChEBI" id="CHEBI:597326"/>
    </ligand>
</feature>
<dbReference type="PROSITE" id="PS00879">
    <property type="entry name" value="ODR_DC_2_2"/>
    <property type="match status" value="1"/>
</dbReference>
<comment type="subunit">
    <text evidence="5">Homodimer.</text>
</comment>
<comment type="catalytic activity">
    <reaction evidence="5 7">
        <text>meso-2,6-diaminopimelate + H(+) = L-lysine + CO2</text>
        <dbReference type="Rhea" id="RHEA:15101"/>
        <dbReference type="ChEBI" id="CHEBI:15378"/>
        <dbReference type="ChEBI" id="CHEBI:16526"/>
        <dbReference type="ChEBI" id="CHEBI:32551"/>
        <dbReference type="ChEBI" id="CHEBI:57791"/>
        <dbReference type="EC" id="4.1.1.20"/>
    </reaction>
</comment>
<dbReference type="InterPro" id="IPR022644">
    <property type="entry name" value="De-COase2_N"/>
</dbReference>
<dbReference type="InterPro" id="IPR002986">
    <property type="entry name" value="DAP_deCOOHase_LysA"/>
</dbReference>
<reference evidence="9 10" key="1">
    <citation type="submission" date="2022-06" db="EMBL/GenBank/DDBJ databases">
        <title>Rhizosaccharibacter gen. nov. sp. nov. KSS12, endophytic bacteria isolated from sugarcane.</title>
        <authorList>
            <person name="Pitiwittayakul N."/>
        </authorList>
    </citation>
    <scope>NUCLEOTIDE SEQUENCE [LARGE SCALE GENOMIC DNA]</scope>
    <source>
        <strain evidence="9 10">KSS12</strain>
    </source>
</reference>
<dbReference type="Gene3D" id="2.40.37.10">
    <property type="entry name" value="Lyase, Ornithine Decarboxylase, Chain A, domain 1"/>
    <property type="match status" value="1"/>
</dbReference>
<feature type="binding site" evidence="5">
    <location>
        <position position="403"/>
    </location>
    <ligand>
        <name>pyridoxal 5'-phosphate</name>
        <dbReference type="ChEBI" id="CHEBI:597326"/>
    </ligand>
</feature>
<dbReference type="PANTHER" id="PTHR43727:SF2">
    <property type="entry name" value="GROUP IV DECARBOXYLASE"/>
    <property type="match status" value="1"/>
</dbReference>
<dbReference type="PRINTS" id="PR01179">
    <property type="entry name" value="ODADCRBXLASE"/>
</dbReference>
<dbReference type="SUPFAM" id="SSF51419">
    <property type="entry name" value="PLP-binding barrel"/>
    <property type="match status" value="1"/>
</dbReference>
<dbReference type="InterPro" id="IPR029066">
    <property type="entry name" value="PLP-binding_barrel"/>
</dbReference>
<protein>
    <recommendedName>
        <fullName evidence="5 6">Diaminopimelate decarboxylase</fullName>
        <shortName evidence="5">DAP decarboxylase</shortName>
        <shortName evidence="5">DAPDC</shortName>
        <ecNumber evidence="5 6">4.1.1.20</ecNumber>
    </recommendedName>
</protein>
<evidence type="ECO:0000256" key="5">
    <source>
        <dbReference type="HAMAP-Rule" id="MF_02120"/>
    </source>
</evidence>
<evidence type="ECO:0000256" key="4">
    <source>
        <dbReference type="ARBA" id="ARBA00023239"/>
    </source>
</evidence>
<dbReference type="CDD" id="cd06828">
    <property type="entry name" value="PLPDE_III_DapDC"/>
    <property type="match status" value="1"/>
</dbReference>
<evidence type="ECO:0000256" key="2">
    <source>
        <dbReference type="ARBA" id="ARBA00022793"/>
    </source>
</evidence>
<feature type="binding site" evidence="5">
    <location>
        <position position="346"/>
    </location>
    <ligand>
        <name>substrate</name>
    </ligand>
</feature>
<evidence type="ECO:0000256" key="1">
    <source>
        <dbReference type="ARBA" id="ARBA00001933"/>
    </source>
</evidence>
<dbReference type="InterPro" id="IPR009006">
    <property type="entry name" value="Ala_racemase/Decarboxylase_C"/>
</dbReference>
<dbReference type="EC" id="4.1.1.20" evidence="5 6"/>
<comment type="cofactor">
    <cofactor evidence="1 5 7">
        <name>pyridoxal 5'-phosphate</name>
        <dbReference type="ChEBI" id="CHEBI:597326"/>
    </cofactor>
</comment>
<feature type="binding site" evidence="5">
    <location>
        <position position="342"/>
    </location>
    <ligand>
        <name>substrate</name>
    </ligand>
</feature>
<feature type="modified residue" description="N6-(pyridoxal phosphate)lysine" evidence="5">
    <location>
        <position position="90"/>
    </location>
</feature>
<keyword evidence="5 7" id="KW-0457">Lysine biosynthesis</keyword>